<sequence>MHELGVVIGVVKKVIQVAESNQLQSVDTIVLQIGQLSSMIPTYIQTCYPAAVDGTMLEKTKLEIEILPANALCKACHQVFNIIENRSQCPHCDSDEWGLLSGKEFIIKEIIAQ</sequence>
<evidence type="ECO:0000256" key="1">
    <source>
        <dbReference type="ARBA" id="ARBA00022596"/>
    </source>
</evidence>
<comment type="similarity">
    <text evidence="4">Belongs to the HypA/HybF family.</text>
</comment>
<evidence type="ECO:0000313" key="6">
    <source>
        <dbReference type="Proteomes" id="UP000267448"/>
    </source>
</evidence>
<dbReference type="GO" id="GO:0051604">
    <property type="term" value="P:protein maturation"/>
    <property type="evidence" value="ECO:0007669"/>
    <property type="project" value="InterPro"/>
</dbReference>
<dbReference type="Pfam" id="PF01155">
    <property type="entry name" value="HypA"/>
    <property type="match status" value="1"/>
</dbReference>
<dbReference type="HAMAP" id="MF_00213">
    <property type="entry name" value="HypA_HybF"/>
    <property type="match status" value="1"/>
</dbReference>
<dbReference type="OrthoDB" id="288014at2"/>
<name>A0A3S0K8N1_9GAMM</name>
<organism evidence="5 6">
    <name type="scientific">Shewanella canadensis</name>
    <dbReference type="NCBI Taxonomy" id="271096"/>
    <lineage>
        <taxon>Bacteria</taxon>
        <taxon>Pseudomonadati</taxon>
        <taxon>Pseudomonadota</taxon>
        <taxon>Gammaproteobacteria</taxon>
        <taxon>Alteromonadales</taxon>
        <taxon>Shewanellaceae</taxon>
        <taxon>Shewanella</taxon>
    </lineage>
</organism>
<dbReference type="PANTHER" id="PTHR34535">
    <property type="entry name" value="HYDROGENASE MATURATION FACTOR HYPA"/>
    <property type="match status" value="1"/>
</dbReference>
<keyword evidence="1 4" id="KW-0533">Nickel</keyword>
<feature type="binding site" evidence="4">
    <location>
        <position position="76"/>
    </location>
    <ligand>
        <name>Zn(2+)</name>
        <dbReference type="ChEBI" id="CHEBI:29105"/>
    </ligand>
</feature>
<dbReference type="AlphaFoldDB" id="A0A3S0K8N1"/>
<feature type="binding site" evidence="4">
    <location>
        <position position="92"/>
    </location>
    <ligand>
        <name>Zn(2+)</name>
        <dbReference type="ChEBI" id="CHEBI:29105"/>
    </ligand>
</feature>
<evidence type="ECO:0000313" key="5">
    <source>
        <dbReference type="EMBL" id="RTR38007.1"/>
    </source>
</evidence>
<feature type="binding site" evidence="4">
    <location>
        <position position="2"/>
    </location>
    <ligand>
        <name>Ni(2+)</name>
        <dbReference type="ChEBI" id="CHEBI:49786"/>
    </ligand>
</feature>
<keyword evidence="2 4" id="KW-0479">Metal-binding</keyword>
<evidence type="ECO:0000256" key="2">
    <source>
        <dbReference type="ARBA" id="ARBA00022723"/>
    </source>
</evidence>
<dbReference type="RefSeq" id="WP_012142277.1">
    <property type="nucleotide sequence ID" value="NZ_RXNU01000008.1"/>
</dbReference>
<gene>
    <name evidence="4" type="primary">hypA</name>
    <name evidence="5" type="ORF">EKG38_15700</name>
</gene>
<dbReference type="PIRSF" id="PIRSF004761">
    <property type="entry name" value="Hydrgn_mat_HypA"/>
    <property type="match status" value="1"/>
</dbReference>
<keyword evidence="6" id="KW-1185">Reference proteome</keyword>
<evidence type="ECO:0000256" key="4">
    <source>
        <dbReference type="HAMAP-Rule" id="MF_00213"/>
    </source>
</evidence>
<dbReference type="GO" id="GO:0008270">
    <property type="term" value="F:zinc ion binding"/>
    <property type="evidence" value="ECO:0007669"/>
    <property type="project" value="UniProtKB-UniRule"/>
</dbReference>
<dbReference type="Proteomes" id="UP000267448">
    <property type="component" value="Unassembled WGS sequence"/>
</dbReference>
<feature type="binding site" evidence="4">
    <location>
        <position position="89"/>
    </location>
    <ligand>
        <name>Zn(2+)</name>
        <dbReference type="ChEBI" id="CHEBI:29105"/>
    </ligand>
</feature>
<keyword evidence="3 4" id="KW-0862">Zinc</keyword>
<feature type="binding site" evidence="4">
    <location>
        <position position="73"/>
    </location>
    <ligand>
        <name>Zn(2+)</name>
        <dbReference type="ChEBI" id="CHEBI:29105"/>
    </ligand>
</feature>
<comment type="function">
    <text evidence="4">Involved in the maturation of [NiFe] hydrogenases. Required for nickel insertion into the metal center of the hydrogenase.</text>
</comment>
<evidence type="ECO:0000256" key="3">
    <source>
        <dbReference type="ARBA" id="ARBA00022833"/>
    </source>
</evidence>
<dbReference type="Gene3D" id="3.30.2320.80">
    <property type="match status" value="1"/>
</dbReference>
<dbReference type="InterPro" id="IPR000688">
    <property type="entry name" value="HypA/HybF"/>
</dbReference>
<comment type="caution">
    <text evidence="5">The sequence shown here is derived from an EMBL/GenBank/DDBJ whole genome shotgun (WGS) entry which is preliminary data.</text>
</comment>
<proteinExistence type="inferred from homology"/>
<accession>A0A3S0K8N1</accession>
<dbReference type="GO" id="GO:0016151">
    <property type="term" value="F:nickel cation binding"/>
    <property type="evidence" value="ECO:0007669"/>
    <property type="project" value="UniProtKB-UniRule"/>
</dbReference>
<dbReference type="EMBL" id="RXNU01000008">
    <property type="protein sequence ID" value="RTR38007.1"/>
    <property type="molecule type" value="Genomic_DNA"/>
</dbReference>
<dbReference type="PANTHER" id="PTHR34535:SF3">
    <property type="entry name" value="HYDROGENASE MATURATION FACTOR HYPA"/>
    <property type="match status" value="1"/>
</dbReference>
<protein>
    <recommendedName>
        <fullName evidence="4">Hydrogenase maturation factor HypA</fullName>
    </recommendedName>
</protein>
<reference evidence="5 6" key="1">
    <citation type="submission" date="2018-12" db="EMBL/GenBank/DDBJ databases">
        <authorList>
            <person name="Yu L."/>
        </authorList>
    </citation>
    <scope>NUCLEOTIDE SEQUENCE [LARGE SCALE GENOMIC DNA]</scope>
    <source>
        <strain evidence="5 6">HAW-EB2</strain>
    </source>
</reference>